<dbReference type="InterPro" id="IPR011129">
    <property type="entry name" value="CSD"/>
</dbReference>
<evidence type="ECO:0000256" key="1">
    <source>
        <dbReference type="RuleBase" id="RU000408"/>
    </source>
</evidence>
<comment type="caution">
    <text evidence="4">The sequence shown here is derived from an EMBL/GenBank/DDBJ whole genome shotgun (WGS) entry which is preliminary data.</text>
</comment>
<dbReference type="InterPro" id="IPR050181">
    <property type="entry name" value="Cold_shock_domain"/>
</dbReference>
<dbReference type="GO" id="GO:0005829">
    <property type="term" value="C:cytosol"/>
    <property type="evidence" value="ECO:0007669"/>
    <property type="project" value="UniProtKB-ARBA"/>
</dbReference>
<name>A0A7U7J1G7_9PROT</name>
<dbReference type="PROSITE" id="PS51857">
    <property type="entry name" value="CSD_2"/>
    <property type="match status" value="2"/>
</dbReference>
<accession>A0A7U7J1G7</accession>
<dbReference type="Proteomes" id="UP000027590">
    <property type="component" value="Unassembled WGS sequence"/>
</dbReference>
<dbReference type="InterPro" id="IPR002059">
    <property type="entry name" value="CSP_DNA-bd"/>
</dbReference>
<organism evidence="4 5">
    <name type="scientific">Parasaccharibacter apium</name>
    <dbReference type="NCBI Taxonomy" id="1510841"/>
    <lineage>
        <taxon>Bacteria</taxon>
        <taxon>Pseudomonadati</taxon>
        <taxon>Pseudomonadota</taxon>
        <taxon>Alphaproteobacteria</taxon>
        <taxon>Acetobacterales</taxon>
        <taxon>Acetobacteraceae</taxon>
        <taxon>Parasaccharibacter</taxon>
    </lineage>
</organism>
<dbReference type="GO" id="GO:0003676">
    <property type="term" value="F:nucleic acid binding"/>
    <property type="evidence" value="ECO:0007669"/>
    <property type="project" value="InterPro"/>
</dbReference>
<gene>
    <name evidence="4" type="ORF">SACS_1289</name>
</gene>
<feature type="domain" description="CSD" evidence="3">
    <location>
        <begin position="42"/>
        <end position="108"/>
    </location>
</feature>
<feature type="compositionally biased region" description="Gly residues" evidence="2">
    <location>
        <begin position="17"/>
        <end position="33"/>
    </location>
</feature>
<dbReference type="PANTHER" id="PTHR11544">
    <property type="entry name" value="COLD SHOCK DOMAIN CONTAINING PROTEINS"/>
    <property type="match status" value="1"/>
</dbReference>
<dbReference type="SMART" id="SM00357">
    <property type="entry name" value="CSP"/>
    <property type="match status" value="2"/>
</dbReference>
<dbReference type="EMBL" id="CBLY010000006">
    <property type="protein sequence ID" value="CDG34027.1"/>
    <property type="molecule type" value="Genomic_DNA"/>
</dbReference>
<dbReference type="SUPFAM" id="SSF50249">
    <property type="entry name" value="Nucleic acid-binding proteins"/>
    <property type="match status" value="2"/>
</dbReference>
<sequence length="206" mass="21569">MTQPSYFDDRGSYDAPRGGGFGGGARRGGGRGGPQITPTGPEITGTVKWFNTERGFGFVGLSDGSGDVFLHANTISALGHAEPAPGTTVVVRVGQGPKGRQVAEVISVDASTATAEAPRRPAPMRQERFHPAPDLSQAEEMRGIVKWYNTTKGFGFITPETGGKDVFVHASALERSGLHGLADGQQIGMKVVQGHKGPEAVEITAE</sequence>
<reference evidence="4 5" key="1">
    <citation type="journal article" date="2014" name="Genome Biol. Evol.">
        <title>Acetic acid bacteria genomes reveal functional traits for adaptation to life in insect guts.</title>
        <authorList>
            <person name="Chouaia B."/>
            <person name="Gaiarsa S."/>
            <person name="Crotti E."/>
            <person name="Comandatore F."/>
            <person name="Degli Esposti M."/>
            <person name="Ricci I."/>
            <person name="Alma A."/>
            <person name="Favia G."/>
            <person name="Bandi C."/>
            <person name="Daffonchio D."/>
        </authorList>
    </citation>
    <scope>NUCLEOTIDE SEQUENCE [LARGE SCALE GENOMIC DNA]</scope>
    <source>
        <strain evidence="5">AM169</strain>
    </source>
</reference>
<feature type="domain" description="CSD" evidence="3">
    <location>
        <begin position="140"/>
        <end position="205"/>
    </location>
</feature>
<evidence type="ECO:0000313" key="4">
    <source>
        <dbReference type="EMBL" id="CDG34027.1"/>
    </source>
</evidence>
<feature type="region of interest" description="Disordered" evidence="2">
    <location>
        <begin position="1"/>
        <end position="43"/>
    </location>
</feature>
<dbReference type="PRINTS" id="PR00050">
    <property type="entry name" value="COLDSHOCK"/>
</dbReference>
<dbReference type="Gene3D" id="2.40.50.140">
    <property type="entry name" value="Nucleic acid-binding proteins"/>
    <property type="match status" value="2"/>
</dbReference>
<comment type="subcellular location">
    <subcellularLocation>
        <location evidence="1">Cytoplasm</location>
    </subcellularLocation>
</comment>
<evidence type="ECO:0000259" key="3">
    <source>
        <dbReference type="PROSITE" id="PS51857"/>
    </source>
</evidence>
<dbReference type="InterPro" id="IPR019844">
    <property type="entry name" value="CSD_CS"/>
</dbReference>
<dbReference type="PROSITE" id="PS00352">
    <property type="entry name" value="CSD_1"/>
    <property type="match status" value="1"/>
</dbReference>
<dbReference type="CDD" id="cd04458">
    <property type="entry name" value="CSP_CDS"/>
    <property type="match status" value="2"/>
</dbReference>
<dbReference type="InterPro" id="IPR012340">
    <property type="entry name" value="NA-bd_OB-fold"/>
</dbReference>
<proteinExistence type="predicted"/>
<reference evidence="4 5" key="2">
    <citation type="journal article" date="2014" name="PLoS ONE">
        <title>Evolution of mitochondria reconstructed from the energy metabolism of living bacteria.</title>
        <authorList>
            <person name="Degli Esposti M."/>
            <person name="Chouaia B."/>
            <person name="Comandatore F."/>
            <person name="Crotti E."/>
            <person name="Sassera D."/>
            <person name="Lievens P.M."/>
            <person name="Daffonchio D."/>
            <person name="Bandi C."/>
        </authorList>
    </citation>
    <scope>NUCLEOTIDE SEQUENCE [LARGE SCALE GENOMIC DNA]</scope>
    <source>
        <strain evidence="5">AM169</strain>
    </source>
</reference>
<protein>
    <submittedName>
        <fullName evidence="4">Cold shock protein CspC</fullName>
    </submittedName>
</protein>
<evidence type="ECO:0000313" key="5">
    <source>
        <dbReference type="Proteomes" id="UP000027590"/>
    </source>
</evidence>
<dbReference type="AlphaFoldDB" id="A0A7U7J1G7"/>
<evidence type="ECO:0000256" key="2">
    <source>
        <dbReference type="SAM" id="MobiDB-lite"/>
    </source>
</evidence>
<dbReference type="Pfam" id="PF00313">
    <property type="entry name" value="CSD"/>
    <property type="match status" value="2"/>
</dbReference>